<accession>A0A6V2K1Z6</accession>
<dbReference type="CDD" id="cd00030">
    <property type="entry name" value="C2"/>
    <property type="match status" value="1"/>
</dbReference>
<dbReference type="InterPro" id="IPR029058">
    <property type="entry name" value="AB_hydrolase_fold"/>
</dbReference>
<dbReference type="InterPro" id="IPR002921">
    <property type="entry name" value="Fungal_lipase-type"/>
</dbReference>
<dbReference type="PANTHER" id="PTHR47759:SF2">
    <property type="entry name" value="TRIGLYCERIDE LIPASE"/>
    <property type="match status" value="1"/>
</dbReference>
<dbReference type="GO" id="GO:0006629">
    <property type="term" value="P:lipid metabolic process"/>
    <property type="evidence" value="ECO:0007669"/>
    <property type="project" value="InterPro"/>
</dbReference>
<sequence>MTGSGTDAYLLVAVAEGRWTEDIKILTKEEYHDGVLSLQGCAHVGRSSTAWSNVDERKAAQNLKNDKSGAYHIPSTWGKGGQAIFQEEPPFYLYVQEPSDARLVFTVMDDDIVGDGDPIGSTSKKLVDLIPSVNEKDLVNALKDQVLSQLRSSSSSSINEDDLVDSVNVPNVIQDWSGDLKLTNKPRKKDKGGQVATGAMIGAMVAGPAGAAAGGFLANMYEGQVRGRVSVNLRYIPIPSKSGVKRETYKAKGGLPGVSWGDLYDRHILELQQQSANEVQSEEQQQLQDLRLGGSDLEFCFFVSHDETGCSCAVYRSLEKRMIAISFRGTCTPIDLVTDASIVQDAWVEGEDVTKEGVMKIHSGFRKSLNSISRRLKELVLAAVEPGEDLSQYDVIVTGHSLGAALATLFTTDVAEYGMDAGRSLPQLEPSEPWWNSLATSILGKDSKIGGAPPPPPRPKSLKMYNFGSPRVGNDAFVAKFDSLVKEGRIDSAYRIVNGEDIVARFPRTVNALMLGNIGYEHCGPTVLISQPKTKRNKEGEIIGKNEVKDGLLIWVEGESDDDDCPVRDGVALSNPLSEGALLGDIFSAVKGVTEPSDDIKQVASRLGSVAEKVTSRLQKLSATDITSVVGVNKKFSEREMKIIQSFFNGEAIAHHLEDEYYQGMGLACGYIALVGEDIRPIQEIEDAV</sequence>
<dbReference type="SUPFAM" id="SSF53474">
    <property type="entry name" value="alpha/beta-Hydrolases"/>
    <property type="match status" value="1"/>
</dbReference>
<dbReference type="AlphaFoldDB" id="A0A6V2K1Z6"/>
<organism evidence="2">
    <name type="scientific">Ditylum brightwellii</name>
    <dbReference type="NCBI Taxonomy" id="49249"/>
    <lineage>
        <taxon>Eukaryota</taxon>
        <taxon>Sar</taxon>
        <taxon>Stramenopiles</taxon>
        <taxon>Ochrophyta</taxon>
        <taxon>Bacillariophyta</taxon>
        <taxon>Mediophyceae</taxon>
        <taxon>Lithodesmiophycidae</taxon>
        <taxon>Lithodesmiales</taxon>
        <taxon>Lithodesmiaceae</taxon>
        <taxon>Ditylum</taxon>
    </lineage>
</organism>
<gene>
    <name evidence="2" type="ORF">DBRI00130_LOCUS28586</name>
</gene>
<evidence type="ECO:0000259" key="1">
    <source>
        <dbReference type="Pfam" id="PF01764"/>
    </source>
</evidence>
<dbReference type="Pfam" id="PF01764">
    <property type="entry name" value="Lipase_3"/>
    <property type="match status" value="2"/>
</dbReference>
<dbReference type="Gene3D" id="3.40.50.1820">
    <property type="entry name" value="alpha/beta hydrolase"/>
    <property type="match status" value="1"/>
</dbReference>
<feature type="domain" description="Fungal lipase-type" evidence="1">
    <location>
        <begin position="459"/>
        <end position="508"/>
    </location>
</feature>
<dbReference type="CDD" id="cd00519">
    <property type="entry name" value="Lipase_3"/>
    <property type="match status" value="1"/>
</dbReference>
<protein>
    <recommendedName>
        <fullName evidence="1">Fungal lipase-type domain-containing protein</fullName>
    </recommendedName>
</protein>
<dbReference type="PANTHER" id="PTHR47759">
    <property type="entry name" value="OS04G0509100 PROTEIN"/>
    <property type="match status" value="1"/>
</dbReference>
<name>A0A6V2K1Z6_9STRA</name>
<evidence type="ECO:0000313" key="2">
    <source>
        <dbReference type="EMBL" id="CAE4633238.1"/>
    </source>
</evidence>
<reference evidence="2" key="1">
    <citation type="submission" date="2021-01" db="EMBL/GenBank/DDBJ databases">
        <authorList>
            <person name="Corre E."/>
            <person name="Pelletier E."/>
            <person name="Niang G."/>
            <person name="Scheremetjew M."/>
            <person name="Finn R."/>
            <person name="Kale V."/>
            <person name="Holt S."/>
            <person name="Cochrane G."/>
            <person name="Meng A."/>
            <person name="Brown T."/>
            <person name="Cohen L."/>
        </authorList>
    </citation>
    <scope>NUCLEOTIDE SEQUENCE</scope>
    <source>
        <strain evidence="2">GSO104</strain>
    </source>
</reference>
<feature type="domain" description="Fungal lipase-type" evidence="1">
    <location>
        <begin position="325"/>
        <end position="420"/>
    </location>
</feature>
<proteinExistence type="predicted"/>
<dbReference type="EMBL" id="HBNS01036597">
    <property type="protein sequence ID" value="CAE4633238.1"/>
    <property type="molecule type" value="Transcribed_RNA"/>
</dbReference>